<evidence type="ECO:0000313" key="11">
    <source>
        <dbReference type="Proteomes" id="UP000694888"/>
    </source>
</evidence>
<dbReference type="Proteomes" id="UP000694888">
    <property type="component" value="Unplaced"/>
</dbReference>
<keyword evidence="5 12" id="KW-0418">Kinase</keyword>
<feature type="domain" description="Aminoglycoside phosphotransferase" evidence="10">
    <location>
        <begin position="26"/>
        <end position="283"/>
    </location>
</feature>
<reference evidence="12" key="1">
    <citation type="submission" date="2025-08" db="UniProtKB">
        <authorList>
            <consortium name="RefSeq"/>
        </authorList>
    </citation>
    <scope>IDENTIFICATION</scope>
</reference>
<evidence type="ECO:0000259" key="10">
    <source>
        <dbReference type="Pfam" id="PF01636"/>
    </source>
</evidence>
<dbReference type="GO" id="GO:0016301">
    <property type="term" value="F:kinase activity"/>
    <property type="evidence" value="ECO:0007669"/>
    <property type="project" value="UniProtKB-KW"/>
</dbReference>
<dbReference type="EC" id="2.7.1.81" evidence="8"/>
<dbReference type="RefSeq" id="XP_035828782.1">
    <property type="nucleotide sequence ID" value="XM_035972889.1"/>
</dbReference>
<keyword evidence="3" id="KW-0963">Cytoplasm</keyword>
<evidence type="ECO:0000256" key="1">
    <source>
        <dbReference type="ARBA" id="ARBA00004496"/>
    </source>
</evidence>
<dbReference type="InterPro" id="IPR011009">
    <property type="entry name" value="Kinase-like_dom_sf"/>
</dbReference>
<accession>A0ABM1W289</accession>
<evidence type="ECO:0000313" key="12">
    <source>
        <dbReference type="RefSeq" id="XP_035828782.1"/>
    </source>
</evidence>
<proteinExistence type="inferred from homology"/>
<comment type="catalytic activity">
    <reaction evidence="6">
        <text>(5R)-5-hydroxy-L-lysine + GTP = (5R)-5-phosphooxy-L-lysine + GDP + H(+)</text>
        <dbReference type="Rhea" id="RHEA:19049"/>
        <dbReference type="ChEBI" id="CHEBI:15378"/>
        <dbReference type="ChEBI" id="CHEBI:37565"/>
        <dbReference type="ChEBI" id="CHEBI:57882"/>
        <dbReference type="ChEBI" id="CHEBI:58189"/>
        <dbReference type="ChEBI" id="CHEBI:58357"/>
        <dbReference type="EC" id="2.7.1.81"/>
    </reaction>
</comment>
<evidence type="ECO:0000256" key="9">
    <source>
        <dbReference type="ARBA" id="ARBA00040505"/>
    </source>
</evidence>
<comment type="subcellular location">
    <subcellularLocation>
        <location evidence="1">Cytoplasm</location>
    </subcellularLocation>
</comment>
<organism evidence="11 12">
    <name type="scientific">Aplysia californica</name>
    <name type="common">California sea hare</name>
    <dbReference type="NCBI Taxonomy" id="6500"/>
    <lineage>
        <taxon>Eukaryota</taxon>
        <taxon>Metazoa</taxon>
        <taxon>Spiralia</taxon>
        <taxon>Lophotrochozoa</taxon>
        <taxon>Mollusca</taxon>
        <taxon>Gastropoda</taxon>
        <taxon>Heterobranchia</taxon>
        <taxon>Euthyneura</taxon>
        <taxon>Tectipleura</taxon>
        <taxon>Aplysiida</taxon>
        <taxon>Aplysioidea</taxon>
        <taxon>Aplysiidae</taxon>
        <taxon>Aplysia</taxon>
    </lineage>
</organism>
<protein>
    <recommendedName>
        <fullName evidence="9">Hydroxylysine kinase</fullName>
        <ecNumber evidence="8">2.7.1.81</ecNumber>
    </recommendedName>
</protein>
<dbReference type="GeneID" id="101846037"/>
<dbReference type="InterPro" id="IPR002575">
    <property type="entry name" value="Aminoglycoside_PTrfase"/>
</dbReference>
<gene>
    <name evidence="12" type="primary">LOC101846037</name>
</gene>
<evidence type="ECO:0000256" key="8">
    <source>
        <dbReference type="ARBA" id="ARBA00038873"/>
    </source>
</evidence>
<dbReference type="Gene3D" id="3.90.1200.10">
    <property type="match status" value="1"/>
</dbReference>
<dbReference type="PANTHER" id="PTHR21064">
    <property type="entry name" value="AMINOGLYCOSIDE PHOSPHOTRANSFERASE DOMAIN-CONTAINING PROTEIN-RELATED"/>
    <property type="match status" value="1"/>
</dbReference>
<evidence type="ECO:0000256" key="7">
    <source>
        <dbReference type="ARBA" id="ARBA00037368"/>
    </source>
</evidence>
<evidence type="ECO:0000256" key="4">
    <source>
        <dbReference type="ARBA" id="ARBA00022679"/>
    </source>
</evidence>
<sequence length="374" mass="42486">MTDIQLQEFLRDRYGLVVMSMDALHGFDDHNYHVIARTQASVTSPPRSFCLKVINEEDSRTPDKILAVNALMKFSQAAGVSTQSTISDMDGREASRLSCPGEKYDGRLVCLRSWLPGILLSQVNMTPDRLFRFGQYVAQFSSSLLKSTDKHCRLPVVHCPFQNFRHPFYQKYKFTWRLDNVSDVLNKLWTVSGETRRELVRAVVNEFEDQVLPLCGQFTRGQIHGDLNLCNVLVSSGGHSFPSSDRETDNSPLVISGLLDFQDSHISYTVFELAVALAHVTLTTRSQLDPLVMPAHVIAGYQSRHALNWAELHVLPVCVAARLSQLLVYGEFYHHKDPDNNSVRENPELKWRLLLEIWNKRQQLELSWGSLGQG</sequence>
<comment type="function">
    <text evidence="7">Catalyzes the GTP-dependent phosphorylation of 5-hydroxy-L-lysine.</text>
</comment>
<evidence type="ECO:0000256" key="6">
    <source>
        <dbReference type="ARBA" id="ARBA00036820"/>
    </source>
</evidence>
<name>A0ABM1W289_APLCA</name>
<comment type="similarity">
    <text evidence="2">Belongs to the aminoglycoside phosphotransferase family.</text>
</comment>
<evidence type="ECO:0000256" key="5">
    <source>
        <dbReference type="ARBA" id="ARBA00022777"/>
    </source>
</evidence>
<evidence type="ECO:0000256" key="3">
    <source>
        <dbReference type="ARBA" id="ARBA00022490"/>
    </source>
</evidence>
<keyword evidence="11" id="KW-1185">Reference proteome</keyword>
<keyword evidence="4" id="KW-0808">Transferase</keyword>
<evidence type="ECO:0000256" key="2">
    <source>
        <dbReference type="ARBA" id="ARBA00006219"/>
    </source>
</evidence>
<dbReference type="SUPFAM" id="SSF56112">
    <property type="entry name" value="Protein kinase-like (PK-like)"/>
    <property type="match status" value="1"/>
</dbReference>
<dbReference type="PANTHER" id="PTHR21064:SF1">
    <property type="entry name" value="HYDROXYLYSINE KINASE"/>
    <property type="match status" value="1"/>
</dbReference>
<dbReference type="InterPro" id="IPR050249">
    <property type="entry name" value="Pseudomonas-type_ThrB"/>
</dbReference>
<dbReference type="Pfam" id="PF01636">
    <property type="entry name" value="APH"/>
    <property type="match status" value="1"/>
</dbReference>